<keyword evidence="9" id="KW-0325">Glycoprotein</keyword>
<dbReference type="Gene3D" id="1.10.510.10">
    <property type="entry name" value="Transferase(Phosphotransferase) domain 1"/>
    <property type="match status" value="1"/>
</dbReference>
<gene>
    <name evidence="14" type="ORF">LIER_39137</name>
</gene>
<keyword evidence="14" id="KW-0675">Receptor</keyword>
<evidence type="ECO:0000256" key="7">
    <source>
        <dbReference type="ARBA" id="ARBA00022840"/>
    </source>
</evidence>
<keyword evidence="14" id="KW-0472">Membrane</keyword>
<evidence type="ECO:0000313" key="14">
    <source>
        <dbReference type="EMBL" id="GAA0160960.1"/>
    </source>
</evidence>
<evidence type="ECO:0000256" key="11">
    <source>
        <dbReference type="ARBA" id="ARBA00048679"/>
    </source>
</evidence>
<evidence type="ECO:0000259" key="13">
    <source>
        <dbReference type="PROSITE" id="PS50011"/>
    </source>
</evidence>
<keyword evidence="5" id="KW-0547">Nucleotide-binding</keyword>
<dbReference type="PROSITE" id="PS50011">
    <property type="entry name" value="PROTEIN_KINASE_DOM"/>
    <property type="match status" value="1"/>
</dbReference>
<dbReference type="SUPFAM" id="SSF56112">
    <property type="entry name" value="Protein kinase-like (PK-like)"/>
    <property type="match status" value="1"/>
</dbReference>
<feature type="domain" description="Protein kinase" evidence="13">
    <location>
        <begin position="1"/>
        <end position="179"/>
    </location>
</feature>
<evidence type="ECO:0000256" key="10">
    <source>
        <dbReference type="ARBA" id="ARBA00047899"/>
    </source>
</evidence>
<dbReference type="GO" id="GO:0005524">
    <property type="term" value="F:ATP binding"/>
    <property type="evidence" value="ECO:0007669"/>
    <property type="project" value="UniProtKB-KW"/>
</dbReference>
<evidence type="ECO:0000256" key="2">
    <source>
        <dbReference type="ARBA" id="ARBA00022527"/>
    </source>
</evidence>
<evidence type="ECO:0000256" key="6">
    <source>
        <dbReference type="ARBA" id="ARBA00022777"/>
    </source>
</evidence>
<dbReference type="InterPro" id="IPR008271">
    <property type="entry name" value="Ser/Thr_kinase_AS"/>
</dbReference>
<dbReference type="SMART" id="SM00220">
    <property type="entry name" value="S_TKc"/>
    <property type="match status" value="1"/>
</dbReference>
<keyword evidence="15" id="KW-1185">Reference proteome</keyword>
<evidence type="ECO:0000256" key="4">
    <source>
        <dbReference type="ARBA" id="ARBA00022729"/>
    </source>
</evidence>
<proteinExistence type="predicted"/>
<keyword evidence="3" id="KW-0808">Transferase</keyword>
<evidence type="ECO:0000256" key="8">
    <source>
        <dbReference type="ARBA" id="ARBA00023157"/>
    </source>
</evidence>
<protein>
    <recommendedName>
        <fullName evidence="1">non-specific serine/threonine protein kinase</fullName>
        <ecNumber evidence="1">2.7.11.1</ecNumber>
    </recommendedName>
</protein>
<evidence type="ECO:0000256" key="3">
    <source>
        <dbReference type="ARBA" id="ARBA00022679"/>
    </source>
</evidence>
<dbReference type="PANTHER" id="PTHR27002:SF214">
    <property type="entry name" value="RECEPTOR-LIKE SERINE_THREONINE-PROTEIN KINASE"/>
    <property type="match status" value="1"/>
</dbReference>
<dbReference type="GO" id="GO:0005886">
    <property type="term" value="C:plasma membrane"/>
    <property type="evidence" value="ECO:0007669"/>
    <property type="project" value="TreeGrafter"/>
</dbReference>
<dbReference type="EMBL" id="BAABME010020628">
    <property type="protein sequence ID" value="GAA0160960.1"/>
    <property type="molecule type" value="Genomic_DNA"/>
</dbReference>
<keyword evidence="14" id="KW-0812">Transmembrane</keyword>
<sequence>MRFNIVMDIARGLLYLHQDSRLKIIHRDLKASNILLDRNLQAKISDFGLARIFLGDETYATTKRVIGTYGYMAPEYAVDGKFSVKSDVFSMGVLMLEIVSGKKNRSFSHPDHHHNLLGHAWLLWNENRATEIMDATLKDSFVESEVRRCIHVGLLCVQKLAEDRPSMSSVLFMLGNGVISTQPSEPGFFMERSSGSSIMHPSGKGSFNITKGDNATMSSTQMGPR</sequence>
<keyword evidence="2" id="KW-0723">Serine/threonine-protein kinase</keyword>
<dbReference type="GO" id="GO:0004674">
    <property type="term" value="F:protein serine/threonine kinase activity"/>
    <property type="evidence" value="ECO:0007669"/>
    <property type="project" value="UniProtKB-KW"/>
</dbReference>
<evidence type="ECO:0000256" key="12">
    <source>
        <dbReference type="SAM" id="MobiDB-lite"/>
    </source>
</evidence>
<dbReference type="PANTHER" id="PTHR27002">
    <property type="entry name" value="RECEPTOR-LIKE SERINE/THREONINE-PROTEIN KINASE SD1-8"/>
    <property type="match status" value="1"/>
</dbReference>
<keyword evidence="6" id="KW-0418">Kinase</keyword>
<comment type="catalytic activity">
    <reaction evidence="11">
        <text>L-seryl-[protein] + ATP = O-phospho-L-seryl-[protein] + ADP + H(+)</text>
        <dbReference type="Rhea" id="RHEA:17989"/>
        <dbReference type="Rhea" id="RHEA-COMP:9863"/>
        <dbReference type="Rhea" id="RHEA-COMP:11604"/>
        <dbReference type="ChEBI" id="CHEBI:15378"/>
        <dbReference type="ChEBI" id="CHEBI:29999"/>
        <dbReference type="ChEBI" id="CHEBI:30616"/>
        <dbReference type="ChEBI" id="CHEBI:83421"/>
        <dbReference type="ChEBI" id="CHEBI:456216"/>
        <dbReference type="EC" id="2.7.11.1"/>
    </reaction>
</comment>
<dbReference type="InterPro" id="IPR000719">
    <property type="entry name" value="Prot_kinase_dom"/>
</dbReference>
<evidence type="ECO:0000256" key="1">
    <source>
        <dbReference type="ARBA" id="ARBA00012513"/>
    </source>
</evidence>
<organism evidence="14 15">
    <name type="scientific">Lithospermum erythrorhizon</name>
    <name type="common">Purple gromwell</name>
    <name type="synonym">Lithospermum officinale var. erythrorhizon</name>
    <dbReference type="NCBI Taxonomy" id="34254"/>
    <lineage>
        <taxon>Eukaryota</taxon>
        <taxon>Viridiplantae</taxon>
        <taxon>Streptophyta</taxon>
        <taxon>Embryophyta</taxon>
        <taxon>Tracheophyta</taxon>
        <taxon>Spermatophyta</taxon>
        <taxon>Magnoliopsida</taxon>
        <taxon>eudicotyledons</taxon>
        <taxon>Gunneridae</taxon>
        <taxon>Pentapetalae</taxon>
        <taxon>asterids</taxon>
        <taxon>lamiids</taxon>
        <taxon>Boraginales</taxon>
        <taxon>Boraginaceae</taxon>
        <taxon>Boraginoideae</taxon>
        <taxon>Lithospermeae</taxon>
        <taxon>Lithospermum</taxon>
    </lineage>
</organism>
<accession>A0AAV3QAC7</accession>
<evidence type="ECO:0000256" key="9">
    <source>
        <dbReference type="ARBA" id="ARBA00023180"/>
    </source>
</evidence>
<dbReference type="Pfam" id="PF07714">
    <property type="entry name" value="PK_Tyr_Ser-Thr"/>
    <property type="match status" value="1"/>
</dbReference>
<comment type="caution">
    <text evidence="14">The sequence shown here is derived from an EMBL/GenBank/DDBJ whole genome shotgun (WGS) entry which is preliminary data.</text>
</comment>
<dbReference type="EC" id="2.7.11.1" evidence="1"/>
<dbReference type="InterPro" id="IPR011009">
    <property type="entry name" value="Kinase-like_dom_sf"/>
</dbReference>
<feature type="region of interest" description="Disordered" evidence="12">
    <location>
        <begin position="198"/>
        <end position="225"/>
    </location>
</feature>
<keyword evidence="7" id="KW-0067">ATP-binding</keyword>
<dbReference type="Proteomes" id="UP001454036">
    <property type="component" value="Unassembled WGS sequence"/>
</dbReference>
<dbReference type="InterPro" id="IPR001245">
    <property type="entry name" value="Ser-Thr/Tyr_kinase_cat_dom"/>
</dbReference>
<keyword evidence="8" id="KW-1015">Disulfide bond</keyword>
<reference evidence="14 15" key="1">
    <citation type="submission" date="2024-01" db="EMBL/GenBank/DDBJ databases">
        <title>The complete chloroplast genome sequence of Lithospermum erythrorhizon: insights into the phylogenetic relationship among Boraginaceae species and the maternal lineages of purple gromwells.</title>
        <authorList>
            <person name="Okada T."/>
            <person name="Watanabe K."/>
        </authorList>
    </citation>
    <scope>NUCLEOTIDE SEQUENCE [LARGE SCALE GENOMIC DNA]</scope>
</reference>
<evidence type="ECO:0000256" key="5">
    <source>
        <dbReference type="ARBA" id="ARBA00022741"/>
    </source>
</evidence>
<evidence type="ECO:0000313" key="15">
    <source>
        <dbReference type="Proteomes" id="UP001454036"/>
    </source>
</evidence>
<dbReference type="AlphaFoldDB" id="A0AAV3QAC7"/>
<dbReference type="FunFam" id="1.10.510.10:FF:000060">
    <property type="entry name" value="G-type lectin S-receptor-like serine/threonine-protein kinase"/>
    <property type="match status" value="1"/>
</dbReference>
<dbReference type="PROSITE" id="PS00108">
    <property type="entry name" value="PROTEIN_KINASE_ST"/>
    <property type="match status" value="1"/>
</dbReference>
<keyword evidence="4" id="KW-0732">Signal</keyword>
<name>A0AAV3QAC7_LITER</name>
<comment type="catalytic activity">
    <reaction evidence="10">
        <text>L-threonyl-[protein] + ATP = O-phospho-L-threonyl-[protein] + ADP + H(+)</text>
        <dbReference type="Rhea" id="RHEA:46608"/>
        <dbReference type="Rhea" id="RHEA-COMP:11060"/>
        <dbReference type="Rhea" id="RHEA-COMP:11605"/>
        <dbReference type="ChEBI" id="CHEBI:15378"/>
        <dbReference type="ChEBI" id="CHEBI:30013"/>
        <dbReference type="ChEBI" id="CHEBI:30616"/>
        <dbReference type="ChEBI" id="CHEBI:61977"/>
        <dbReference type="ChEBI" id="CHEBI:456216"/>
        <dbReference type="EC" id="2.7.11.1"/>
    </reaction>
</comment>